<keyword evidence="3" id="KW-1185">Reference proteome</keyword>
<dbReference type="Proteomes" id="UP000268857">
    <property type="component" value="Unassembled WGS sequence"/>
</dbReference>
<dbReference type="Pfam" id="PF18480">
    <property type="entry name" value="DUF5615"/>
    <property type="match status" value="1"/>
</dbReference>
<dbReference type="InterPro" id="IPR041049">
    <property type="entry name" value="DUF5615"/>
</dbReference>
<proteinExistence type="predicted"/>
<evidence type="ECO:0000259" key="1">
    <source>
        <dbReference type="Pfam" id="PF18480"/>
    </source>
</evidence>
<gene>
    <name evidence="2" type="ORF">PCC6912_00930</name>
</gene>
<feature type="domain" description="DUF5615" evidence="1">
    <location>
        <begin position="1"/>
        <end position="92"/>
    </location>
</feature>
<accession>A0A3S0ZY61</accession>
<comment type="caution">
    <text evidence="2">The sequence shown here is derived from an EMBL/GenBank/DDBJ whole genome shotgun (WGS) entry which is preliminary data.</text>
</comment>
<sequence length="142" mass="16267">MRFLVDECTGPAVARWLRNQAYEVFSVYEEARGMSDDDVLQKAVDENWILITNDKDFGEKIYRDGRSHRGVIFLRLADERAVNKIETFNACLRAMRNAYPISSLLLQRIEFGLHSYKGAKLTVDITEPIMAVLDAKSYLDTA</sequence>
<dbReference type="RefSeq" id="WP_235082937.1">
    <property type="nucleotide sequence ID" value="NZ_AJLN01000116.1"/>
</dbReference>
<dbReference type="EMBL" id="RSCJ01000001">
    <property type="protein sequence ID" value="RUR86650.1"/>
    <property type="molecule type" value="Genomic_DNA"/>
</dbReference>
<dbReference type="STRING" id="211165.GCA_000317285_05001"/>
<evidence type="ECO:0000313" key="2">
    <source>
        <dbReference type="EMBL" id="RUR86650.1"/>
    </source>
</evidence>
<evidence type="ECO:0000313" key="3">
    <source>
        <dbReference type="Proteomes" id="UP000268857"/>
    </source>
</evidence>
<reference evidence="2 3" key="1">
    <citation type="journal article" date="2019" name="Genome Biol. Evol.">
        <title>Day and night: Metabolic profiles and evolutionary relationships of six axenic non-marine cyanobacteria.</title>
        <authorList>
            <person name="Will S.E."/>
            <person name="Henke P."/>
            <person name="Boedeker C."/>
            <person name="Huang S."/>
            <person name="Brinkmann H."/>
            <person name="Rohde M."/>
            <person name="Jarek M."/>
            <person name="Friedl T."/>
            <person name="Seufert S."/>
            <person name="Schumacher M."/>
            <person name="Overmann J."/>
            <person name="Neumann-Schaal M."/>
            <person name="Petersen J."/>
        </authorList>
    </citation>
    <scope>NUCLEOTIDE SEQUENCE [LARGE SCALE GENOMIC DNA]</scope>
    <source>
        <strain evidence="2 3">PCC 6912</strain>
    </source>
</reference>
<dbReference type="AlphaFoldDB" id="A0A3S0ZY61"/>
<organism evidence="2 3">
    <name type="scientific">Chlorogloeopsis fritschii PCC 6912</name>
    <dbReference type="NCBI Taxonomy" id="211165"/>
    <lineage>
        <taxon>Bacteria</taxon>
        <taxon>Bacillati</taxon>
        <taxon>Cyanobacteriota</taxon>
        <taxon>Cyanophyceae</taxon>
        <taxon>Nostocales</taxon>
        <taxon>Chlorogloeopsidaceae</taxon>
        <taxon>Chlorogloeopsis</taxon>
    </lineage>
</organism>
<name>A0A3S0ZY61_CHLFR</name>
<protein>
    <recommendedName>
        <fullName evidence="1">DUF5615 domain-containing protein</fullName>
    </recommendedName>
</protein>